<keyword evidence="2 8" id="KW-0813">Transport</keyword>
<comment type="similarity">
    <text evidence="8">Belongs to the binding-protein-dependent transport system permease family.</text>
</comment>
<accession>A0A840MW11</accession>
<name>A0A840MW11_9BRAD</name>
<feature type="transmembrane region" description="Helical" evidence="8">
    <location>
        <begin position="309"/>
        <end position="336"/>
    </location>
</feature>
<protein>
    <submittedName>
        <fullName evidence="11">Microcin C transport system permease protein</fullName>
    </submittedName>
</protein>
<feature type="domain" description="ABC transmembrane type-1" evidence="10">
    <location>
        <begin position="190"/>
        <end position="382"/>
    </location>
</feature>
<dbReference type="Proteomes" id="UP000521227">
    <property type="component" value="Unassembled WGS sequence"/>
</dbReference>
<reference evidence="11 12" key="1">
    <citation type="submission" date="2020-08" db="EMBL/GenBank/DDBJ databases">
        <title>Genomic Encyclopedia of Type Strains, Phase IV (KMG-IV): sequencing the most valuable type-strain genomes for metagenomic binning, comparative biology and taxonomic classification.</title>
        <authorList>
            <person name="Goeker M."/>
        </authorList>
    </citation>
    <scope>NUCLEOTIDE SEQUENCE [LARGE SCALE GENOMIC DNA]</scope>
    <source>
        <strain evidence="11 12">DSM 17498</strain>
    </source>
</reference>
<dbReference type="CDD" id="cd06261">
    <property type="entry name" value="TM_PBP2"/>
    <property type="match status" value="1"/>
</dbReference>
<keyword evidence="3" id="KW-1003">Cell membrane</keyword>
<dbReference type="GO" id="GO:0042884">
    <property type="term" value="P:microcin transport"/>
    <property type="evidence" value="ECO:0007669"/>
    <property type="project" value="TreeGrafter"/>
</dbReference>
<organism evidence="11 12">
    <name type="scientific">Afipia massiliensis</name>
    <dbReference type="NCBI Taxonomy" id="211460"/>
    <lineage>
        <taxon>Bacteria</taxon>
        <taxon>Pseudomonadati</taxon>
        <taxon>Pseudomonadota</taxon>
        <taxon>Alphaproteobacteria</taxon>
        <taxon>Hyphomicrobiales</taxon>
        <taxon>Nitrobacteraceae</taxon>
        <taxon>Afipia</taxon>
    </lineage>
</organism>
<dbReference type="PANTHER" id="PTHR30325:SF0">
    <property type="entry name" value="INNER MEMBRANE ABC TRANSPORTER PERMEASE PROTEIN YEJE"/>
    <property type="match status" value="1"/>
</dbReference>
<dbReference type="EMBL" id="JACHIJ010000003">
    <property type="protein sequence ID" value="MBB5052519.1"/>
    <property type="molecule type" value="Genomic_DNA"/>
</dbReference>
<dbReference type="SUPFAM" id="SSF161098">
    <property type="entry name" value="MetI-like"/>
    <property type="match status" value="1"/>
</dbReference>
<dbReference type="AlphaFoldDB" id="A0A840MW11"/>
<dbReference type="RefSeq" id="WP_184085409.1">
    <property type="nucleotide sequence ID" value="NZ_JACHIJ010000003.1"/>
</dbReference>
<dbReference type="InterPro" id="IPR000515">
    <property type="entry name" value="MetI-like"/>
</dbReference>
<dbReference type="PANTHER" id="PTHR30325">
    <property type="entry name" value="MEMBRANE COMPONENT OF ABC TRANSPORTER"/>
    <property type="match status" value="1"/>
</dbReference>
<comment type="subcellular location">
    <subcellularLocation>
        <location evidence="1">Cell inner membrane</location>
        <topology evidence="1">Multi-pass membrane protein</topology>
    </subcellularLocation>
    <subcellularLocation>
        <location evidence="8">Cell membrane</location>
        <topology evidence="8">Multi-pass membrane protein</topology>
    </subcellularLocation>
</comment>
<dbReference type="FunFam" id="1.10.3720.10:FF:000005">
    <property type="entry name" value="Microcin C ABC transporter permease"/>
    <property type="match status" value="1"/>
</dbReference>
<evidence type="ECO:0000313" key="11">
    <source>
        <dbReference type="EMBL" id="MBB5052519.1"/>
    </source>
</evidence>
<keyword evidence="6 8" id="KW-1133">Transmembrane helix</keyword>
<dbReference type="Pfam" id="PF00528">
    <property type="entry name" value="BPD_transp_1"/>
    <property type="match status" value="1"/>
</dbReference>
<feature type="transmembrane region" description="Helical" evidence="8">
    <location>
        <begin position="238"/>
        <end position="271"/>
    </location>
</feature>
<proteinExistence type="inferred from homology"/>
<evidence type="ECO:0000256" key="7">
    <source>
        <dbReference type="ARBA" id="ARBA00023136"/>
    </source>
</evidence>
<comment type="caution">
    <text evidence="11">The sequence shown here is derived from an EMBL/GenBank/DDBJ whole genome shotgun (WGS) entry which is preliminary data.</text>
</comment>
<evidence type="ECO:0000256" key="3">
    <source>
        <dbReference type="ARBA" id="ARBA00022475"/>
    </source>
</evidence>
<evidence type="ECO:0000256" key="1">
    <source>
        <dbReference type="ARBA" id="ARBA00004429"/>
    </source>
</evidence>
<feature type="transmembrane region" description="Helical" evidence="8">
    <location>
        <begin position="48"/>
        <end position="68"/>
    </location>
</feature>
<feature type="transmembrane region" description="Helical" evidence="8">
    <location>
        <begin position="194"/>
        <end position="218"/>
    </location>
</feature>
<dbReference type="GO" id="GO:0005886">
    <property type="term" value="C:plasma membrane"/>
    <property type="evidence" value="ECO:0007669"/>
    <property type="project" value="UniProtKB-SubCell"/>
</dbReference>
<evidence type="ECO:0000256" key="8">
    <source>
        <dbReference type="RuleBase" id="RU363032"/>
    </source>
</evidence>
<evidence type="ECO:0000313" key="12">
    <source>
        <dbReference type="Proteomes" id="UP000521227"/>
    </source>
</evidence>
<dbReference type="GO" id="GO:0055085">
    <property type="term" value="P:transmembrane transport"/>
    <property type="evidence" value="ECO:0007669"/>
    <property type="project" value="InterPro"/>
</dbReference>
<dbReference type="InterPro" id="IPR035906">
    <property type="entry name" value="MetI-like_sf"/>
</dbReference>
<feature type="region of interest" description="Disordered" evidence="9">
    <location>
        <begin position="1"/>
        <end position="28"/>
    </location>
</feature>
<sequence length="392" mass="43803">MTIAPAPPVETTALSPMGEAVPPSRHPLGISPLNQRRWRNFKSNRRGYWSFWIFSLLFLISLFAELIANDRPFLVKFDGKLFFPAFVSYPETAFGGDFETAADYRDPYLQKLIKEKNGTILWPLIRYSYGTHNLDLPTPAPSKPTWMLTEEQCKAVVEKKGVRGCRDLEYNWLGTDDQGRDVVARLIYGFRISVLFGLALTIISSVIGIAAGGIQGYFGGWVDLLFQRFIEVWTAIPSLYLLLILSSVLVPGFFVLLGILLLFSWVSLVGLVRAEFLRGRNFEYIQAARALGVSNRTIMFRHLLPNAMVATMTFLPFIVSSSVMTLTALDFLGFGLPPGSPSLGELLSQGKSNVQAPWLGFTGFFSVAIMLSLLIFIGEGVRDAFDPRKTFR</sequence>
<keyword evidence="5 8" id="KW-0812">Transmembrane</keyword>
<evidence type="ECO:0000256" key="9">
    <source>
        <dbReference type="SAM" id="MobiDB-lite"/>
    </source>
</evidence>
<dbReference type="InterPro" id="IPR025966">
    <property type="entry name" value="OppC_N"/>
</dbReference>
<evidence type="ECO:0000256" key="6">
    <source>
        <dbReference type="ARBA" id="ARBA00022989"/>
    </source>
</evidence>
<evidence type="ECO:0000259" key="10">
    <source>
        <dbReference type="PROSITE" id="PS50928"/>
    </source>
</evidence>
<dbReference type="PROSITE" id="PS50928">
    <property type="entry name" value="ABC_TM1"/>
    <property type="match status" value="1"/>
</dbReference>
<feature type="transmembrane region" description="Helical" evidence="8">
    <location>
        <begin position="356"/>
        <end position="378"/>
    </location>
</feature>
<keyword evidence="4" id="KW-0997">Cell inner membrane</keyword>
<dbReference type="Pfam" id="PF12911">
    <property type="entry name" value="OppC_N"/>
    <property type="match status" value="1"/>
</dbReference>
<gene>
    <name evidence="11" type="ORF">HNQ36_002493</name>
</gene>
<evidence type="ECO:0000256" key="5">
    <source>
        <dbReference type="ARBA" id="ARBA00022692"/>
    </source>
</evidence>
<dbReference type="Gene3D" id="1.10.3720.10">
    <property type="entry name" value="MetI-like"/>
    <property type="match status" value="1"/>
</dbReference>
<keyword evidence="7 8" id="KW-0472">Membrane</keyword>
<evidence type="ECO:0000256" key="4">
    <source>
        <dbReference type="ARBA" id="ARBA00022519"/>
    </source>
</evidence>
<evidence type="ECO:0000256" key="2">
    <source>
        <dbReference type="ARBA" id="ARBA00022448"/>
    </source>
</evidence>